<dbReference type="GO" id="GO:0000166">
    <property type="term" value="F:nucleotide binding"/>
    <property type="evidence" value="ECO:0007669"/>
    <property type="project" value="InterPro"/>
</dbReference>
<dbReference type="Proteomes" id="UP000663525">
    <property type="component" value="Chromosome"/>
</dbReference>
<dbReference type="InterPro" id="IPR055170">
    <property type="entry name" value="GFO_IDH_MocA-like_dom"/>
</dbReference>
<dbReference type="GeneID" id="68854075"/>
<evidence type="ECO:0000313" key="5">
    <source>
        <dbReference type="EMBL" id="QSG04779.1"/>
    </source>
</evidence>
<dbReference type="Gene3D" id="3.40.50.720">
    <property type="entry name" value="NAD(P)-binding Rossmann-like Domain"/>
    <property type="match status" value="1"/>
</dbReference>
<comment type="similarity">
    <text evidence="1">Belongs to the Gfo/Idh/MocA family.</text>
</comment>
<proteinExistence type="inferred from homology"/>
<dbReference type="SUPFAM" id="SSF51735">
    <property type="entry name" value="NAD(P)-binding Rossmann-fold domains"/>
    <property type="match status" value="1"/>
</dbReference>
<keyword evidence="2" id="KW-0560">Oxidoreductase</keyword>
<evidence type="ECO:0000259" key="4">
    <source>
        <dbReference type="Pfam" id="PF22725"/>
    </source>
</evidence>
<dbReference type="Pfam" id="PF22725">
    <property type="entry name" value="GFO_IDH_MocA_C3"/>
    <property type="match status" value="1"/>
</dbReference>
<dbReference type="InterPro" id="IPR036291">
    <property type="entry name" value="NAD(P)-bd_dom_sf"/>
</dbReference>
<dbReference type="Pfam" id="PF01408">
    <property type="entry name" value="GFO_IDH_MocA"/>
    <property type="match status" value="1"/>
</dbReference>
<evidence type="ECO:0000256" key="2">
    <source>
        <dbReference type="ARBA" id="ARBA00023002"/>
    </source>
</evidence>
<dbReference type="GO" id="GO:0016491">
    <property type="term" value="F:oxidoreductase activity"/>
    <property type="evidence" value="ECO:0007669"/>
    <property type="project" value="UniProtKB-KW"/>
</dbReference>
<dbReference type="InterPro" id="IPR050984">
    <property type="entry name" value="Gfo/Idh/MocA_domain"/>
</dbReference>
<dbReference type="Gene3D" id="3.30.360.10">
    <property type="entry name" value="Dihydrodipicolinate Reductase, domain 2"/>
    <property type="match status" value="1"/>
</dbReference>
<dbReference type="InterPro" id="IPR000683">
    <property type="entry name" value="Gfo/Idh/MocA-like_OxRdtase_N"/>
</dbReference>
<protein>
    <submittedName>
        <fullName evidence="5">Putative dehydrogenase</fullName>
    </submittedName>
</protein>
<evidence type="ECO:0000256" key="1">
    <source>
        <dbReference type="ARBA" id="ARBA00010928"/>
    </source>
</evidence>
<dbReference type="SUPFAM" id="SSF55347">
    <property type="entry name" value="Glyceraldehyde-3-phosphate dehydrogenase-like, C-terminal domain"/>
    <property type="match status" value="1"/>
</dbReference>
<name>A0A897N0Y3_9EURY</name>
<dbReference type="EMBL" id="CP064787">
    <property type="protein sequence ID" value="QSG04779.1"/>
    <property type="molecule type" value="Genomic_DNA"/>
</dbReference>
<organism evidence="5 6">
    <name type="scientific">Halapricum desulfuricans</name>
    <dbReference type="NCBI Taxonomy" id="2841257"/>
    <lineage>
        <taxon>Archaea</taxon>
        <taxon>Methanobacteriati</taxon>
        <taxon>Methanobacteriota</taxon>
        <taxon>Stenosarchaea group</taxon>
        <taxon>Halobacteria</taxon>
        <taxon>Halobacteriales</taxon>
        <taxon>Haloarculaceae</taxon>
        <taxon>Halapricum</taxon>
    </lineage>
</organism>
<gene>
    <name evidence="5" type="primary">mviM2</name>
    <name evidence="5" type="ORF">HSR121_0423</name>
</gene>
<sequence length="328" mass="35983">MRFGVLSTAKIAREDVVPAIKKSDHEVVAIASRHSDRAADVAAELDIPRSYGSYEQLLADDDLDAVYNPLPNALHAEWTRKAADAGLHVLCEKPLAENAEEAAALHEYCDERGVTLMEAFMYRFHPRTERAADIVREELDGVHAVDASFKFALRGRPDDIRLDPDLAGGSVMDVGCYAISAARLFLGEPDRVYARTRDSRDSGVDTDMAALLEYDDGPTARVASGFDTPATQTYRVEAENGWLEVETAFDIAPGEQGEIEYEIDGRHVTEQFDPVDQYTLEVEHFAESVASGTVPRIDAAETVANMAVIDAVFESAANGSRVDVNRPY</sequence>
<dbReference type="AlphaFoldDB" id="A0A897N0Y3"/>
<dbReference type="PANTHER" id="PTHR22604:SF105">
    <property type="entry name" value="TRANS-1,2-DIHYDROBENZENE-1,2-DIOL DEHYDROGENASE"/>
    <property type="match status" value="1"/>
</dbReference>
<reference evidence="5" key="1">
    <citation type="submission" date="2020-11" db="EMBL/GenBank/DDBJ databases">
        <title>Carbohydrate-dependent, anaerobic sulfur respiration: A novel catabolism in halophilic archaea.</title>
        <authorList>
            <person name="Sorokin D.Y."/>
            <person name="Messina E."/>
            <person name="Smedile F."/>
            <person name="La Cono V."/>
            <person name="Hallsworth J.E."/>
            <person name="Yakimov M.M."/>
        </authorList>
    </citation>
    <scope>NUCLEOTIDE SEQUENCE</scope>
    <source>
        <strain evidence="5">HSR12-1</strain>
    </source>
</reference>
<accession>A0A897N0Y3</accession>
<dbReference type="PANTHER" id="PTHR22604">
    <property type="entry name" value="OXIDOREDUCTASES"/>
    <property type="match status" value="1"/>
</dbReference>
<feature type="domain" description="Gfo/Idh/MocA-like oxidoreductase N-terminal" evidence="3">
    <location>
        <begin position="2"/>
        <end position="119"/>
    </location>
</feature>
<evidence type="ECO:0000313" key="6">
    <source>
        <dbReference type="Proteomes" id="UP000663525"/>
    </source>
</evidence>
<evidence type="ECO:0000259" key="3">
    <source>
        <dbReference type="Pfam" id="PF01408"/>
    </source>
</evidence>
<feature type="domain" description="GFO/IDH/MocA-like oxidoreductase" evidence="4">
    <location>
        <begin position="139"/>
        <end position="244"/>
    </location>
</feature>
<dbReference type="RefSeq" id="WP_229114222.1">
    <property type="nucleotide sequence ID" value="NZ_CP064787.1"/>
</dbReference>